<reference evidence="3" key="1">
    <citation type="submission" date="2015-12" db="EMBL/GenBank/DDBJ databases">
        <title>Update maize B73 reference genome by single molecule sequencing technologies.</title>
        <authorList>
            <consortium name="Maize Genome Sequencing Project"/>
            <person name="Ware D."/>
        </authorList>
    </citation>
    <scope>NUCLEOTIDE SEQUENCE [LARGE SCALE GENOMIC DNA]</scope>
    <source>
        <strain evidence="3">cv. B73</strain>
    </source>
</reference>
<dbReference type="InterPro" id="IPR011009">
    <property type="entry name" value="Kinase-like_dom_sf"/>
</dbReference>
<dbReference type="PROSITE" id="PS50011">
    <property type="entry name" value="PROTEIN_KINASE_DOM"/>
    <property type="match status" value="1"/>
</dbReference>
<dbReference type="AlphaFoldDB" id="A0A804MYH8"/>
<dbReference type="SUPFAM" id="SSF56112">
    <property type="entry name" value="Protein kinase-like (PK-like)"/>
    <property type="match status" value="1"/>
</dbReference>
<dbReference type="Pfam" id="PF00069">
    <property type="entry name" value="Pkinase"/>
    <property type="match status" value="1"/>
</dbReference>
<keyword evidence="3" id="KW-1185">Reference proteome</keyword>
<proteinExistence type="predicted"/>
<dbReference type="InterPro" id="IPR008271">
    <property type="entry name" value="Ser/Thr_kinase_AS"/>
</dbReference>
<dbReference type="PROSITE" id="PS00108">
    <property type="entry name" value="PROTEIN_KINASE_ST"/>
    <property type="match status" value="1"/>
</dbReference>
<name>A0A804MYH8_MAIZE</name>
<dbReference type="GO" id="GO:0004672">
    <property type="term" value="F:protein kinase activity"/>
    <property type="evidence" value="ECO:0007669"/>
    <property type="project" value="InterPro"/>
</dbReference>
<dbReference type="GO" id="GO:0005524">
    <property type="term" value="F:ATP binding"/>
    <property type="evidence" value="ECO:0007669"/>
    <property type="project" value="InterPro"/>
</dbReference>
<dbReference type="Gene3D" id="1.10.510.10">
    <property type="entry name" value="Transferase(Phosphotransferase) domain 1"/>
    <property type="match status" value="1"/>
</dbReference>
<reference evidence="2" key="3">
    <citation type="submission" date="2021-05" db="UniProtKB">
        <authorList>
            <consortium name="EnsemblPlants"/>
        </authorList>
    </citation>
    <scope>IDENTIFICATION</scope>
    <source>
        <strain evidence="2">cv. B73</strain>
    </source>
</reference>
<organism evidence="2 3">
    <name type="scientific">Zea mays</name>
    <name type="common">Maize</name>
    <dbReference type="NCBI Taxonomy" id="4577"/>
    <lineage>
        <taxon>Eukaryota</taxon>
        <taxon>Viridiplantae</taxon>
        <taxon>Streptophyta</taxon>
        <taxon>Embryophyta</taxon>
        <taxon>Tracheophyta</taxon>
        <taxon>Spermatophyta</taxon>
        <taxon>Magnoliopsida</taxon>
        <taxon>Liliopsida</taxon>
        <taxon>Poales</taxon>
        <taxon>Poaceae</taxon>
        <taxon>PACMAD clade</taxon>
        <taxon>Panicoideae</taxon>
        <taxon>Andropogonodae</taxon>
        <taxon>Andropogoneae</taxon>
        <taxon>Tripsacinae</taxon>
        <taxon>Zea</taxon>
    </lineage>
</organism>
<dbReference type="InterPro" id="IPR050823">
    <property type="entry name" value="Plant_Ser_Thr_Prot_Kinase"/>
</dbReference>
<dbReference type="PANTHER" id="PTHR45621">
    <property type="entry name" value="OS01G0588500 PROTEIN-RELATED"/>
    <property type="match status" value="1"/>
</dbReference>
<evidence type="ECO:0000313" key="3">
    <source>
        <dbReference type="Proteomes" id="UP000007305"/>
    </source>
</evidence>
<feature type="domain" description="Protein kinase" evidence="1">
    <location>
        <begin position="1"/>
        <end position="209"/>
    </location>
</feature>
<accession>A0A804MYH8</accession>
<reference evidence="2" key="2">
    <citation type="submission" date="2019-07" db="EMBL/GenBank/DDBJ databases">
        <authorList>
            <person name="Seetharam A."/>
            <person name="Woodhouse M."/>
            <person name="Cannon E."/>
        </authorList>
    </citation>
    <scope>NUCLEOTIDE SEQUENCE [LARGE SCALE GENOMIC DNA]</scope>
    <source>
        <strain evidence="2">cv. B73</strain>
    </source>
</reference>
<dbReference type="InParanoid" id="A0A804MYH8"/>
<sequence length="209" mass="22974">MDGIHTEVDYLGQLHHKNLVKLIGYCSDGDNRLLVYEFMPKGSLENHLFRRGADPLSWAIRIKVAIRASRGLSFLHDAENQVIYRDFKASNILLDSEISGSFPRLEKPSPLREPVGSSLLSCHLGSVAGVERAGIGSGSLSAPSHPSHTMYPSEMADGATQFSFVFTVVIGNPRRVFARISVLPIHGRPRSMFPGSFADSAFFPVEVLH</sequence>
<protein>
    <recommendedName>
        <fullName evidence="1">Protein kinase domain-containing protein</fullName>
    </recommendedName>
</protein>
<dbReference type="EnsemblPlants" id="Zm00001eb121220_T001">
    <property type="protein sequence ID" value="Zm00001eb121220_P001"/>
    <property type="gene ID" value="Zm00001eb121220"/>
</dbReference>
<dbReference type="Gramene" id="Zm00001eb121220_T001">
    <property type="protein sequence ID" value="Zm00001eb121220_P001"/>
    <property type="gene ID" value="Zm00001eb121220"/>
</dbReference>
<evidence type="ECO:0000313" key="2">
    <source>
        <dbReference type="EnsemblPlants" id="Zm00001eb121220_P001"/>
    </source>
</evidence>
<dbReference type="InterPro" id="IPR000719">
    <property type="entry name" value="Prot_kinase_dom"/>
</dbReference>
<evidence type="ECO:0000259" key="1">
    <source>
        <dbReference type="PROSITE" id="PS50011"/>
    </source>
</evidence>
<dbReference type="Proteomes" id="UP000007305">
    <property type="component" value="Chromosome 3"/>
</dbReference>